<gene>
    <name evidence="2" type="ORF">TRFO_29601</name>
</gene>
<dbReference type="VEuPathDB" id="TrichDB:TRFO_29601"/>
<dbReference type="Proteomes" id="UP000179807">
    <property type="component" value="Unassembled WGS sequence"/>
</dbReference>
<comment type="caution">
    <text evidence="2">The sequence shown here is derived from an EMBL/GenBank/DDBJ whole genome shotgun (WGS) entry which is preliminary data.</text>
</comment>
<dbReference type="GeneID" id="94841572"/>
<organism evidence="2 3">
    <name type="scientific">Tritrichomonas foetus</name>
    <dbReference type="NCBI Taxonomy" id="1144522"/>
    <lineage>
        <taxon>Eukaryota</taxon>
        <taxon>Metamonada</taxon>
        <taxon>Parabasalia</taxon>
        <taxon>Tritrichomonadida</taxon>
        <taxon>Tritrichomonadidae</taxon>
        <taxon>Tritrichomonas</taxon>
    </lineage>
</organism>
<sequence>MSSSLFHELSAFIKKTQQLFQTKISFQQMIEISLKISYALTYEASFEQYAELHSQCIAFYGVLRQKIVDMHLDKNEIEDGFYLALSAEKIIPRLYVALVIACSVENDEYLDIIIKMLISVTHPLRGFMLRFTAISLFPMKSPKLPDFAYQNFLEMLYLIPKFNNIFEIGNLSVFDAICGWLSSNISISLFAANFQTKYIQIFLMEAEKVYDDRIKLSIVSSVAQTIPHYSIVENIDAFASIFRSLEVSEESVHSILFICSRSRSAKDSFLLVSKTKFSLICSQKITQMAIMTRDYEAMVMCMNEWKENDDIILMIYNEIGIHKFSRIIPNFIKSSQILLNFFNDVDSLVPKEAIRKMFRFLDSFHSVEIELAIDKMLKRVSKIHKFDNFLSLNTLTNVFGNILDKNDENKYQMNDNKDQMNENKDQMNKNEDQMNENKYRMNKNEDQMNENKDQMNKNEDQINENKNMLNKNREIQIELLDDKNTSEKENYLFDNEFILQLFDENFVFKTKQLFLTVISFLSKGEVDFERLLRYIDQASAIDQTIQIQIMCQIWPVGKTDEFFERIQNYNLSQFELAIIYSVFPRLNLTQEKYLEFASKSEEKVSLLSLLKFSLIFKSSQFSIHSDTIEVMFLNKQIEQTLIKLCKLDGNFIEIRERLHLYLDVIEVICEFGHEFRNNDTIQQTLEEIFGIIYQVIQFMNNFSQFPIDSDIEFTTQLQEKLKKWKSSSIFQNYGDKIELIAHCIENYNSL</sequence>
<dbReference type="AlphaFoldDB" id="A0A1J4JWN8"/>
<accession>A0A1J4JWN8</accession>
<feature type="coiled-coil region" evidence="1">
    <location>
        <begin position="410"/>
        <end position="478"/>
    </location>
</feature>
<evidence type="ECO:0000313" key="3">
    <source>
        <dbReference type="Proteomes" id="UP000179807"/>
    </source>
</evidence>
<dbReference type="EMBL" id="MLAK01000840">
    <property type="protein sequence ID" value="OHT03082.1"/>
    <property type="molecule type" value="Genomic_DNA"/>
</dbReference>
<dbReference type="RefSeq" id="XP_068356218.1">
    <property type="nucleotide sequence ID" value="XM_068506868.1"/>
</dbReference>
<keyword evidence="1" id="KW-0175">Coiled coil</keyword>
<name>A0A1J4JWN8_9EUKA</name>
<evidence type="ECO:0000313" key="2">
    <source>
        <dbReference type="EMBL" id="OHT03082.1"/>
    </source>
</evidence>
<keyword evidence="3" id="KW-1185">Reference proteome</keyword>
<reference evidence="2" key="1">
    <citation type="submission" date="2016-10" db="EMBL/GenBank/DDBJ databases">
        <authorList>
            <person name="Benchimol M."/>
            <person name="Almeida L.G."/>
            <person name="Vasconcelos A.T."/>
            <person name="Perreira-Neves A."/>
            <person name="Rosa I.A."/>
            <person name="Tasca T."/>
            <person name="Bogo M.R."/>
            <person name="de Souza W."/>
        </authorList>
    </citation>
    <scope>NUCLEOTIDE SEQUENCE [LARGE SCALE GENOMIC DNA]</scope>
    <source>
        <strain evidence="2">K</strain>
    </source>
</reference>
<proteinExistence type="predicted"/>
<protein>
    <submittedName>
        <fullName evidence="2">Uncharacterized protein</fullName>
    </submittedName>
</protein>
<evidence type="ECO:0000256" key="1">
    <source>
        <dbReference type="SAM" id="Coils"/>
    </source>
</evidence>